<protein>
    <submittedName>
        <fullName evidence="1">Uncharacterized protein</fullName>
    </submittedName>
</protein>
<sequence length="80" mass="8871">MKLFTTMLRYAGTGVELLQSEICRHWSCSRTILSATGWSNDEYEKLYCINADENLVGALCTELPGGKSGGKRGRRILVSN</sequence>
<proteinExistence type="predicted"/>
<accession>A0AAD5G275</accession>
<gene>
    <name evidence="1" type="ORF">M8C21_024775</name>
</gene>
<evidence type="ECO:0000313" key="2">
    <source>
        <dbReference type="Proteomes" id="UP001206925"/>
    </source>
</evidence>
<dbReference type="AlphaFoldDB" id="A0AAD5G275"/>
<comment type="caution">
    <text evidence="1">The sequence shown here is derived from an EMBL/GenBank/DDBJ whole genome shotgun (WGS) entry which is preliminary data.</text>
</comment>
<keyword evidence="2" id="KW-1185">Reference proteome</keyword>
<evidence type="ECO:0000313" key="1">
    <source>
        <dbReference type="EMBL" id="KAI7725845.1"/>
    </source>
</evidence>
<dbReference type="Proteomes" id="UP001206925">
    <property type="component" value="Unassembled WGS sequence"/>
</dbReference>
<organism evidence="1 2">
    <name type="scientific">Ambrosia artemisiifolia</name>
    <name type="common">Common ragweed</name>
    <dbReference type="NCBI Taxonomy" id="4212"/>
    <lineage>
        <taxon>Eukaryota</taxon>
        <taxon>Viridiplantae</taxon>
        <taxon>Streptophyta</taxon>
        <taxon>Embryophyta</taxon>
        <taxon>Tracheophyta</taxon>
        <taxon>Spermatophyta</taxon>
        <taxon>Magnoliopsida</taxon>
        <taxon>eudicotyledons</taxon>
        <taxon>Gunneridae</taxon>
        <taxon>Pentapetalae</taxon>
        <taxon>asterids</taxon>
        <taxon>campanulids</taxon>
        <taxon>Asterales</taxon>
        <taxon>Asteraceae</taxon>
        <taxon>Asteroideae</taxon>
        <taxon>Heliantheae alliance</taxon>
        <taxon>Heliantheae</taxon>
        <taxon>Ambrosia</taxon>
    </lineage>
</organism>
<name>A0AAD5G275_AMBAR</name>
<dbReference type="EMBL" id="JAMZMK010011844">
    <property type="protein sequence ID" value="KAI7725845.1"/>
    <property type="molecule type" value="Genomic_DNA"/>
</dbReference>
<reference evidence="1" key="1">
    <citation type="submission" date="2022-06" db="EMBL/GenBank/DDBJ databases">
        <title>Uncovering the hologenomic basis of an extraordinary plant invasion.</title>
        <authorList>
            <person name="Bieker V.C."/>
            <person name="Martin M.D."/>
            <person name="Gilbert T."/>
            <person name="Hodgins K."/>
            <person name="Battlay P."/>
            <person name="Petersen B."/>
            <person name="Wilson J."/>
        </authorList>
    </citation>
    <scope>NUCLEOTIDE SEQUENCE</scope>
    <source>
        <strain evidence="1">AA19_3_7</strain>
        <tissue evidence="1">Leaf</tissue>
    </source>
</reference>